<evidence type="ECO:0000256" key="1">
    <source>
        <dbReference type="ARBA" id="ARBA00023015"/>
    </source>
</evidence>
<dbReference type="SUPFAM" id="SSF46689">
    <property type="entry name" value="Homeodomain-like"/>
    <property type="match status" value="1"/>
</dbReference>
<evidence type="ECO:0000256" key="3">
    <source>
        <dbReference type="ARBA" id="ARBA00023163"/>
    </source>
</evidence>
<dbReference type="Pfam" id="PF00440">
    <property type="entry name" value="TetR_N"/>
    <property type="match status" value="1"/>
</dbReference>
<dbReference type="PANTHER" id="PTHR30055:SF234">
    <property type="entry name" value="HTH-TYPE TRANSCRIPTIONAL REGULATOR BETI"/>
    <property type="match status" value="1"/>
</dbReference>
<name>A0A6J6V446_9ZZZZ</name>
<evidence type="ECO:0000256" key="2">
    <source>
        <dbReference type="ARBA" id="ARBA00023125"/>
    </source>
</evidence>
<evidence type="ECO:0000259" key="4">
    <source>
        <dbReference type="PROSITE" id="PS50977"/>
    </source>
</evidence>
<dbReference type="GO" id="GO:0003700">
    <property type="term" value="F:DNA-binding transcription factor activity"/>
    <property type="evidence" value="ECO:0007669"/>
    <property type="project" value="TreeGrafter"/>
</dbReference>
<dbReference type="PROSITE" id="PS50977">
    <property type="entry name" value="HTH_TETR_2"/>
    <property type="match status" value="1"/>
</dbReference>
<dbReference type="PRINTS" id="PR00455">
    <property type="entry name" value="HTHTETR"/>
</dbReference>
<dbReference type="Gene3D" id="1.10.357.10">
    <property type="entry name" value="Tetracycline Repressor, domain 2"/>
    <property type="match status" value="1"/>
</dbReference>
<dbReference type="GO" id="GO:0000976">
    <property type="term" value="F:transcription cis-regulatory region binding"/>
    <property type="evidence" value="ECO:0007669"/>
    <property type="project" value="TreeGrafter"/>
</dbReference>
<dbReference type="EMBL" id="CAEZZL010000093">
    <property type="protein sequence ID" value="CAB4766364.1"/>
    <property type="molecule type" value="Genomic_DNA"/>
</dbReference>
<keyword evidence="3" id="KW-0804">Transcription</keyword>
<dbReference type="InterPro" id="IPR001647">
    <property type="entry name" value="HTH_TetR"/>
</dbReference>
<protein>
    <submittedName>
        <fullName evidence="5">Unannotated protein</fullName>
    </submittedName>
</protein>
<dbReference type="PANTHER" id="PTHR30055">
    <property type="entry name" value="HTH-TYPE TRANSCRIPTIONAL REGULATOR RUTR"/>
    <property type="match status" value="1"/>
</dbReference>
<dbReference type="InterPro" id="IPR036271">
    <property type="entry name" value="Tet_transcr_reg_TetR-rel_C_sf"/>
</dbReference>
<dbReference type="InterPro" id="IPR050109">
    <property type="entry name" value="HTH-type_TetR-like_transc_reg"/>
</dbReference>
<evidence type="ECO:0000313" key="5">
    <source>
        <dbReference type="EMBL" id="CAB4766364.1"/>
    </source>
</evidence>
<gene>
    <name evidence="5" type="ORF">UFOPK2870_01054</name>
</gene>
<accession>A0A6J6V446</accession>
<sequence>MSVELDTRAKLLNATIDAIASGGEGSVRVSSVAAEVGVREPSVYHFFKNREALVEAAQIERYRRSYAEMMVPFEAAALMADSWDDFERSVRKIFAAIYSPARAEVRSIRMNVMGAAQTSPTIAAAVNEINLENTESLARVMTFGQEKGWVTKDLDAMALAYWGIGQINGRVMAEMNPAEVDLEAWNKVSIEAVLAIYRWKEPK</sequence>
<dbReference type="AlphaFoldDB" id="A0A6J6V446"/>
<feature type="domain" description="HTH tetR-type" evidence="4">
    <location>
        <begin position="5"/>
        <end position="65"/>
    </location>
</feature>
<reference evidence="5" key="1">
    <citation type="submission" date="2020-05" db="EMBL/GenBank/DDBJ databases">
        <authorList>
            <person name="Chiriac C."/>
            <person name="Salcher M."/>
            <person name="Ghai R."/>
            <person name="Kavagutti S V."/>
        </authorList>
    </citation>
    <scope>NUCLEOTIDE SEQUENCE</scope>
</reference>
<organism evidence="5">
    <name type="scientific">freshwater metagenome</name>
    <dbReference type="NCBI Taxonomy" id="449393"/>
    <lineage>
        <taxon>unclassified sequences</taxon>
        <taxon>metagenomes</taxon>
        <taxon>ecological metagenomes</taxon>
    </lineage>
</organism>
<proteinExistence type="predicted"/>
<dbReference type="InterPro" id="IPR009057">
    <property type="entry name" value="Homeodomain-like_sf"/>
</dbReference>
<keyword evidence="2" id="KW-0238">DNA-binding</keyword>
<dbReference type="SUPFAM" id="SSF48498">
    <property type="entry name" value="Tetracyclin repressor-like, C-terminal domain"/>
    <property type="match status" value="1"/>
</dbReference>
<keyword evidence="1" id="KW-0805">Transcription regulation</keyword>